<evidence type="ECO:0008006" key="4">
    <source>
        <dbReference type="Google" id="ProtNLM"/>
    </source>
</evidence>
<feature type="region of interest" description="Disordered" evidence="1">
    <location>
        <begin position="158"/>
        <end position="200"/>
    </location>
</feature>
<proteinExistence type="predicted"/>
<evidence type="ECO:0000313" key="3">
    <source>
        <dbReference type="Proteomes" id="UP000802392"/>
    </source>
</evidence>
<reference evidence="2 3" key="1">
    <citation type="submission" date="2020-03" db="EMBL/GenBank/DDBJ databases">
        <title>Genomic Encyclopedia of Type Strains, Phase III (KMG-III): the genomes of soil and plant-associated and newly described type strains.</title>
        <authorList>
            <person name="Whitman W."/>
        </authorList>
    </citation>
    <scope>NUCLEOTIDE SEQUENCE [LARGE SCALE GENOMIC DNA]</scope>
    <source>
        <strain evidence="2 3">CECT 4207</strain>
    </source>
</reference>
<feature type="compositionally biased region" description="Polar residues" evidence="1">
    <location>
        <begin position="160"/>
        <end position="194"/>
    </location>
</feature>
<accession>A0ABX0TGJ1</accession>
<keyword evidence="3" id="KW-1185">Reference proteome</keyword>
<evidence type="ECO:0000256" key="1">
    <source>
        <dbReference type="SAM" id="MobiDB-lite"/>
    </source>
</evidence>
<organism evidence="2 3">
    <name type="scientific">Paenarthrobacter ilicis</name>
    <dbReference type="NCBI Taxonomy" id="43665"/>
    <lineage>
        <taxon>Bacteria</taxon>
        <taxon>Bacillati</taxon>
        <taxon>Actinomycetota</taxon>
        <taxon>Actinomycetes</taxon>
        <taxon>Micrococcales</taxon>
        <taxon>Micrococcaceae</taxon>
        <taxon>Paenarthrobacter</taxon>
    </lineage>
</organism>
<sequence>MRNTAMNPVQRGKLAIAAAAIGVGLLSVTGCGFVNAQQTTHQYSASDGIKADLGQLQLRNMLIVASGEKESGRVIGAVFNQSTSDATLTISGANGAQTEIPVKAQSETYLNGQSDAAILSSAGAAPGGLASVTVRSGSDSAQINVPVVDGTLPEYKQYIPTGSATPTPSGSAMPSESAMPSGSATPTGSATPSESAGAAK</sequence>
<dbReference type="Proteomes" id="UP000802392">
    <property type="component" value="Unassembled WGS sequence"/>
</dbReference>
<evidence type="ECO:0000313" key="2">
    <source>
        <dbReference type="EMBL" id="NIJ01209.1"/>
    </source>
</evidence>
<dbReference type="EMBL" id="JAAOZD010000003">
    <property type="protein sequence ID" value="NIJ01209.1"/>
    <property type="molecule type" value="Genomic_DNA"/>
</dbReference>
<dbReference type="PROSITE" id="PS51257">
    <property type="entry name" value="PROKAR_LIPOPROTEIN"/>
    <property type="match status" value="1"/>
</dbReference>
<name>A0ABX0TGJ1_9MICC</name>
<protein>
    <recommendedName>
        <fullName evidence="4">Lipoprotein</fullName>
    </recommendedName>
</protein>
<gene>
    <name evidence="2" type="ORF">FHR86_001530</name>
</gene>
<comment type="caution">
    <text evidence="2">The sequence shown here is derived from an EMBL/GenBank/DDBJ whole genome shotgun (WGS) entry which is preliminary data.</text>
</comment>